<organism evidence="1">
    <name type="scientific">Arundo donax</name>
    <name type="common">Giant reed</name>
    <name type="synonym">Donax arundinaceus</name>
    <dbReference type="NCBI Taxonomy" id="35708"/>
    <lineage>
        <taxon>Eukaryota</taxon>
        <taxon>Viridiplantae</taxon>
        <taxon>Streptophyta</taxon>
        <taxon>Embryophyta</taxon>
        <taxon>Tracheophyta</taxon>
        <taxon>Spermatophyta</taxon>
        <taxon>Magnoliopsida</taxon>
        <taxon>Liliopsida</taxon>
        <taxon>Poales</taxon>
        <taxon>Poaceae</taxon>
        <taxon>PACMAD clade</taxon>
        <taxon>Arundinoideae</taxon>
        <taxon>Arundineae</taxon>
        <taxon>Arundo</taxon>
    </lineage>
</organism>
<accession>A0A0A9LIN0</accession>
<evidence type="ECO:0000313" key="1">
    <source>
        <dbReference type="EMBL" id="JAD70209.1"/>
    </source>
</evidence>
<dbReference type="EMBL" id="GBRH01227686">
    <property type="protein sequence ID" value="JAD70209.1"/>
    <property type="molecule type" value="Transcribed_RNA"/>
</dbReference>
<sequence length="61" mass="7038">MGLLKQWEIPHFPIYEDLINGQLKLCKSERLSGCFPYISEMSSGLLRQLHFMCNEASSSFI</sequence>
<reference evidence="1" key="1">
    <citation type="submission" date="2014-09" db="EMBL/GenBank/DDBJ databases">
        <authorList>
            <person name="Magalhaes I.L.F."/>
            <person name="Oliveira U."/>
            <person name="Santos F.R."/>
            <person name="Vidigal T.H.D.A."/>
            <person name="Brescovit A.D."/>
            <person name="Santos A.J."/>
        </authorList>
    </citation>
    <scope>NUCLEOTIDE SEQUENCE</scope>
    <source>
        <tissue evidence="1">Shoot tissue taken approximately 20 cm above the soil surface</tissue>
    </source>
</reference>
<name>A0A0A9LIN0_ARUDO</name>
<proteinExistence type="predicted"/>
<dbReference type="AlphaFoldDB" id="A0A0A9LIN0"/>
<reference evidence="1" key="2">
    <citation type="journal article" date="2015" name="Data Brief">
        <title>Shoot transcriptome of the giant reed, Arundo donax.</title>
        <authorList>
            <person name="Barrero R.A."/>
            <person name="Guerrero F.D."/>
            <person name="Moolhuijzen P."/>
            <person name="Goolsby J.A."/>
            <person name="Tidwell J."/>
            <person name="Bellgard S.E."/>
            <person name="Bellgard M.I."/>
        </authorList>
    </citation>
    <scope>NUCLEOTIDE SEQUENCE</scope>
    <source>
        <tissue evidence="1">Shoot tissue taken approximately 20 cm above the soil surface</tissue>
    </source>
</reference>
<protein>
    <submittedName>
        <fullName evidence="1">Uncharacterized protein</fullName>
    </submittedName>
</protein>